<comment type="function">
    <text evidence="9">Facilitates transcription termination by a mechanism that involves Rho binding to the nascent RNA, activation of Rho's RNA-dependent ATPase activity, and release of the mRNA from the DNA template.</text>
</comment>
<keyword evidence="8 9" id="KW-0804">Transcription</keyword>
<keyword evidence="7 9" id="KW-0805">Transcription regulation</keyword>
<feature type="binding site" evidence="9">
    <location>
        <position position="214"/>
    </location>
    <ligand>
        <name>ATP</name>
        <dbReference type="ChEBI" id="CHEBI:30616"/>
    </ligand>
</feature>
<dbReference type="Gene3D" id="3.40.50.300">
    <property type="entry name" value="P-loop containing nucleotide triphosphate hydrolases"/>
    <property type="match status" value="1"/>
</dbReference>
<dbReference type="Gene3D" id="1.10.720.10">
    <property type="match status" value="1"/>
</dbReference>
<dbReference type="NCBIfam" id="TIGR00767">
    <property type="entry name" value="rho"/>
    <property type="match status" value="1"/>
</dbReference>
<comment type="subunit">
    <text evidence="9">Homohexamer. The homohexamer assembles into an open ring structure.</text>
</comment>
<organism evidence="13 14">
    <name type="scientific">Sphingosinicella soli</name>
    <dbReference type="NCBI Taxonomy" id="333708"/>
    <lineage>
        <taxon>Bacteria</taxon>
        <taxon>Pseudomonadati</taxon>
        <taxon>Pseudomonadota</taxon>
        <taxon>Alphaproteobacteria</taxon>
        <taxon>Sphingomonadales</taxon>
        <taxon>Sphingosinicellaceae</taxon>
        <taxon>Sphingosinicella</taxon>
    </lineage>
</organism>
<comment type="caution">
    <text evidence="9">Lacks conserved residue(s) required for the propagation of feature annotation.</text>
</comment>
<dbReference type="AlphaFoldDB" id="A0A7W7B4Q6"/>
<dbReference type="PANTHER" id="PTHR46425:SF1">
    <property type="entry name" value="TRANSCRIPTION TERMINATION FACTOR RHO"/>
    <property type="match status" value="1"/>
</dbReference>
<evidence type="ECO:0000256" key="9">
    <source>
        <dbReference type="HAMAP-Rule" id="MF_01884"/>
    </source>
</evidence>
<dbReference type="CDD" id="cd04459">
    <property type="entry name" value="Rho_CSD"/>
    <property type="match status" value="1"/>
</dbReference>
<keyword evidence="4 9" id="KW-0347">Helicase</keyword>
<dbReference type="EMBL" id="JACHNZ010000033">
    <property type="protein sequence ID" value="MBB4633075.1"/>
    <property type="molecule type" value="Genomic_DNA"/>
</dbReference>
<gene>
    <name evidence="9" type="primary">rho</name>
    <name evidence="13" type="ORF">GGQ98_002704</name>
</gene>
<dbReference type="SUPFAM" id="SSF68912">
    <property type="entry name" value="Rho N-terminal domain-like"/>
    <property type="match status" value="1"/>
</dbReference>
<keyword evidence="6 9" id="KW-0694">RNA-binding</keyword>
<reference evidence="13 14" key="1">
    <citation type="submission" date="2020-08" db="EMBL/GenBank/DDBJ databases">
        <title>Genomic Encyclopedia of Type Strains, Phase IV (KMG-IV): sequencing the most valuable type-strain genomes for metagenomic binning, comparative biology and taxonomic classification.</title>
        <authorList>
            <person name="Goeker M."/>
        </authorList>
    </citation>
    <scope>NUCLEOTIDE SEQUENCE [LARGE SCALE GENOMIC DNA]</scope>
    <source>
        <strain evidence="13 14">DSM 17328</strain>
    </source>
</reference>
<dbReference type="PANTHER" id="PTHR46425">
    <property type="entry name" value="TRANSCRIPTION TERMINATION FACTOR RHO"/>
    <property type="match status" value="1"/>
</dbReference>
<feature type="domain" description="Rho RNA-BD" evidence="12">
    <location>
        <begin position="50"/>
        <end position="125"/>
    </location>
</feature>
<evidence type="ECO:0000256" key="4">
    <source>
        <dbReference type="ARBA" id="ARBA00022806"/>
    </source>
</evidence>
<dbReference type="GO" id="GO:0008186">
    <property type="term" value="F:ATP-dependent activity, acting on RNA"/>
    <property type="evidence" value="ECO:0007669"/>
    <property type="project" value="UniProtKB-UniRule"/>
</dbReference>
<dbReference type="InterPro" id="IPR041703">
    <property type="entry name" value="Rho_factor_ATP-bd"/>
</dbReference>
<dbReference type="Proteomes" id="UP000566324">
    <property type="component" value="Unassembled WGS sequence"/>
</dbReference>
<dbReference type="NCBIfam" id="NF006886">
    <property type="entry name" value="PRK09376.1"/>
    <property type="match status" value="1"/>
</dbReference>
<evidence type="ECO:0000259" key="12">
    <source>
        <dbReference type="PROSITE" id="PS51856"/>
    </source>
</evidence>
<evidence type="ECO:0000256" key="2">
    <source>
        <dbReference type="ARBA" id="ARBA00022741"/>
    </source>
</evidence>
<dbReference type="SMART" id="SM00959">
    <property type="entry name" value="Rho_N"/>
    <property type="match status" value="1"/>
</dbReference>
<dbReference type="CDD" id="cd01128">
    <property type="entry name" value="rho_factor_C"/>
    <property type="match status" value="1"/>
</dbReference>
<comment type="caution">
    <text evidence="13">The sequence shown here is derived from an EMBL/GenBank/DDBJ whole genome shotgun (WGS) entry which is preliminary data.</text>
</comment>
<protein>
    <recommendedName>
        <fullName evidence="9 10">Transcription termination factor Rho</fullName>
        <ecNumber evidence="9 10">3.6.4.-</ecNumber>
    </recommendedName>
    <alternativeName>
        <fullName evidence="9">ATP-dependent helicase Rho</fullName>
    </alternativeName>
</protein>
<dbReference type="InterPro" id="IPR004665">
    <property type="entry name" value="Term_rho"/>
</dbReference>
<dbReference type="GO" id="GO:0005829">
    <property type="term" value="C:cytosol"/>
    <property type="evidence" value="ECO:0007669"/>
    <property type="project" value="UniProtKB-ARBA"/>
</dbReference>
<dbReference type="InterPro" id="IPR027417">
    <property type="entry name" value="P-loop_NTPase"/>
</dbReference>
<feature type="binding site" evidence="9">
    <location>
        <begin position="171"/>
        <end position="176"/>
    </location>
    <ligand>
        <name>ATP</name>
        <dbReference type="ChEBI" id="CHEBI:30616"/>
    </ligand>
</feature>
<dbReference type="Gene3D" id="2.40.50.140">
    <property type="entry name" value="Nucleic acid-binding proteins"/>
    <property type="match status" value="1"/>
</dbReference>
<dbReference type="PROSITE" id="PS51856">
    <property type="entry name" value="RHO_RNA_BD"/>
    <property type="match status" value="1"/>
</dbReference>
<evidence type="ECO:0000256" key="6">
    <source>
        <dbReference type="ARBA" id="ARBA00022884"/>
    </source>
</evidence>
<sequence>MVMHLKDLKKKTPADLVAMAEELGVEGASTMRKQDILFSILKALADNDEQIMGSGTIEVLPDGFGFLRSPEANYLAGPDDIYVSPNQVRKFGLRTGDTVDGDIRGPKDGERYFALTKLSLINFDDPDQVRHRVNFDNLTPLYPDEKLTLDTLDPTLKDKSARVIDIIAPQGKGQRALIVAPPRTGKTVLLQNIAKAITDNHPEVFLIVLLIDERPEEVTDMQRSVKGEVVSSTFDEPATRHVQVAEMVIEKAKRLVEHKKDVVILLDSITRLGRAYNTVVPSSGKVLTGGVDANALQRPKRFFGAARNIEEGGSLSIIATALIDTGSRMDEVIFEEFKGTGNSEIVLDRKVSDKRIFPSIDVGKSGTRKEELLVEKDKLSKMWVLRRILMQMGTIDAMEFLLDKMKDSKTNDDFFAAMNQ</sequence>
<keyword evidence="3 9" id="KW-0378">Hydrolase</keyword>
<accession>A0A7W7B4Q6</accession>
<evidence type="ECO:0000256" key="3">
    <source>
        <dbReference type="ARBA" id="ARBA00022801"/>
    </source>
</evidence>
<feature type="binding site" evidence="9">
    <location>
        <begin position="183"/>
        <end position="188"/>
    </location>
    <ligand>
        <name>ATP</name>
        <dbReference type="ChEBI" id="CHEBI:30616"/>
    </ligand>
</feature>
<dbReference type="SMART" id="SM00382">
    <property type="entry name" value="AAA"/>
    <property type="match status" value="1"/>
</dbReference>
<dbReference type="InterPro" id="IPR003593">
    <property type="entry name" value="AAA+_ATPase"/>
</dbReference>
<dbReference type="GO" id="GO:0016787">
    <property type="term" value="F:hydrolase activity"/>
    <property type="evidence" value="ECO:0007669"/>
    <property type="project" value="UniProtKB-KW"/>
</dbReference>
<evidence type="ECO:0000256" key="10">
    <source>
        <dbReference type="NCBIfam" id="TIGR00767"/>
    </source>
</evidence>
<dbReference type="InterPro" id="IPR011113">
    <property type="entry name" value="Rho_RNA-bd"/>
</dbReference>
<dbReference type="Pfam" id="PF07497">
    <property type="entry name" value="Rho_RNA_bind"/>
    <property type="match status" value="1"/>
</dbReference>
<keyword evidence="5 9" id="KW-0067">ATP-binding</keyword>
<evidence type="ECO:0000256" key="8">
    <source>
        <dbReference type="ARBA" id="ARBA00023163"/>
    </source>
</evidence>
<dbReference type="InterPro" id="IPR012340">
    <property type="entry name" value="NA-bd_OB-fold"/>
</dbReference>
<comment type="similarity">
    <text evidence="9 11">Belongs to the Rho family.</text>
</comment>
<proteinExistence type="inferred from homology"/>
<dbReference type="InterPro" id="IPR036269">
    <property type="entry name" value="Rho_N_sf"/>
</dbReference>
<evidence type="ECO:0000256" key="5">
    <source>
        <dbReference type="ARBA" id="ARBA00022840"/>
    </source>
</evidence>
<keyword evidence="14" id="KW-1185">Reference proteome</keyword>
<evidence type="ECO:0000313" key="14">
    <source>
        <dbReference type="Proteomes" id="UP000566324"/>
    </source>
</evidence>
<evidence type="ECO:0000256" key="11">
    <source>
        <dbReference type="PROSITE-ProRule" id="PRU01203"/>
    </source>
</evidence>
<keyword evidence="1 9" id="KW-0806">Transcription termination</keyword>
<dbReference type="InterPro" id="IPR011129">
    <property type="entry name" value="CSD"/>
</dbReference>
<dbReference type="GO" id="GO:0003723">
    <property type="term" value="F:RNA binding"/>
    <property type="evidence" value="ECO:0007669"/>
    <property type="project" value="UniProtKB-UniRule"/>
</dbReference>
<dbReference type="HAMAP" id="MF_01884">
    <property type="entry name" value="Rho"/>
    <property type="match status" value="1"/>
</dbReference>
<dbReference type="FunFam" id="3.40.50.300:FF:000072">
    <property type="entry name" value="Transcription termination factor Rho"/>
    <property type="match status" value="1"/>
</dbReference>
<dbReference type="SUPFAM" id="SSF52540">
    <property type="entry name" value="P-loop containing nucleoside triphosphate hydrolases"/>
    <property type="match status" value="1"/>
</dbReference>
<dbReference type="GO" id="GO:0006353">
    <property type="term" value="P:DNA-templated transcription termination"/>
    <property type="evidence" value="ECO:0007669"/>
    <property type="project" value="UniProtKB-UniRule"/>
</dbReference>
<dbReference type="SMART" id="SM00357">
    <property type="entry name" value="CSP"/>
    <property type="match status" value="1"/>
</dbReference>
<keyword evidence="2 9" id="KW-0547">Nucleotide-binding</keyword>
<name>A0A7W7B4Q6_9SPHN</name>
<dbReference type="InterPro" id="IPR011112">
    <property type="entry name" value="Rho-like_N"/>
</dbReference>
<dbReference type="Pfam" id="PF07498">
    <property type="entry name" value="Rho_N"/>
    <property type="match status" value="1"/>
</dbReference>
<dbReference type="GO" id="GO:0005524">
    <property type="term" value="F:ATP binding"/>
    <property type="evidence" value="ECO:0007669"/>
    <property type="project" value="UniProtKB-UniRule"/>
</dbReference>
<dbReference type="GO" id="GO:0004386">
    <property type="term" value="F:helicase activity"/>
    <property type="evidence" value="ECO:0007669"/>
    <property type="project" value="UniProtKB-UniRule"/>
</dbReference>
<evidence type="ECO:0000256" key="1">
    <source>
        <dbReference type="ARBA" id="ARBA00022472"/>
    </source>
</evidence>
<dbReference type="InterPro" id="IPR000194">
    <property type="entry name" value="ATPase_F1/V1/A1_a/bsu_nucl-bd"/>
</dbReference>
<evidence type="ECO:0000256" key="7">
    <source>
        <dbReference type="ARBA" id="ARBA00023015"/>
    </source>
</evidence>
<dbReference type="SUPFAM" id="SSF50249">
    <property type="entry name" value="Nucleic acid-binding proteins"/>
    <property type="match status" value="1"/>
</dbReference>
<evidence type="ECO:0000313" key="13">
    <source>
        <dbReference type="EMBL" id="MBB4633075.1"/>
    </source>
</evidence>
<dbReference type="Pfam" id="PF00006">
    <property type="entry name" value="ATP-synt_ab"/>
    <property type="match status" value="1"/>
</dbReference>
<dbReference type="EC" id="3.6.4.-" evidence="9 10"/>